<reference evidence="1" key="1">
    <citation type="journal article" date="2021" name="Proc. Natl. Acad. Sci. U.S.A.">
        <title>A Catalog of Tens of Thousands of Viruses from Human Metagenomes Reveals Hidden Associations with Chronic Diseases.</title>
        <authorList>
            <person name="Tisza M.J."/>
            <person name="Buck C.B."/>
        </authorList>
    </citation>
    <scope>NUCLEOTIDE SEQUENCE</scope>
    <source>
        <strain evidence="1">CtEg02</strain>
    </source>
</reference>
<accession>A0A8S5PRG1</accession>
<sequence>MTYGKRTLIAVDQLLNTLLGGWPDETLSSRCYRWARDGVRAWPRRVVDRLFFWQREEHCKSSYESEREGMQSPPELRIKRLFYK</sequence>
<protein>
    <submittedName>
        <fullName evidence="1">Uncharacterized protein</fullName>
    </submittedName>
</protein>
<organism evidence="1">
    <name type="scientific">Myoviridae sp. ctEg02</name>
    <dbReference type="NCBI Taxonomy" id="2825061"/>
    <lineage>
        <taxon>Viruses</taxon>
        <taxon>Duplodnaviria</taxon>
        <taxon>Heunggongvirae</taxon>
        <taxon>Uroviricota</taxon>
        <taxon>Caudoviricetes</taxon>
    </lineage>
</organism>
<dbReference type="EMBL" id="BK015482">
    <property type="protein sequence ID" value="DAE09093.1"/>
    <property type="molecule type" value="Genomic_DNA"/>
</dbReference>
<proteinExistence type="predicted"/>
<name>A0A8S5PRG1_9CAUD</name>
<evidence type="ECO:0000313" key="1">
    <source>
        <dbReference type="EMBL" id="DAE09093.1"/>
    </source>
</evidence>